<dbReference type="SUPFAM" id="SSF56112">
    <property type="entry name" value="Protein kinase-like (PK-like)"/>
    <property type="match status" value="1"/>
</dbReference>
<dbReference type="Proteomes" id="UP000223968">
    <property type="component" value="Unassembled WGS sequence"/>
</dbReference>
<dbReference type="PANTHER" id="PTHR23257">
    <property type="entry name" value="SERINE-THREONINE PROTEIN KINASE"/>
    <property type="match status" value="1"/>
</dbReference>
<dbReference type="InterPro" id="IPR000719">
    <property type="entry name" value="Prot_kinase_dom"/>
</dbReference>
<reference evidence="2 3" key="1">
    <citation type="submission" date="2017-10" db="EMBL/GenBank/DDBJ databases">
        <title>Comparative genomics in systemic dimorphic fungi from Ajellomycetaceae.</title>
        <authorList>
            <person name="Munoz J.F."/>
            <person name="Mcewen J.G."/>
            <person name="Clay O.K."/>
            <person name="Cuomo C.A."/>
        </authorList>
    </citation>
    <scope>NUCLEOTIDE SEQUENCE [LARGE SCALE GENOMIC DNA]</scope>
    <source>
        <strain evidence="2 3">UAMH5409</strain>
    </source>
</reference>
<dbReference type="GO" id="GO:0004674">
    <property type="term" value="F:protein serine/threonine kinase activity"/>
    <property type="evidence" value="ECO:0007669"/>
    <property type="project" value="UniProtKB-KW"/>
</dbReference>
<evidence type="ECO:0000259" key="1">
    <source>
        <dbReference type="PROSITE" id="PS50011"/>
    </source>
</evidence>
<dbReference type="GO" id="GO:0005524">
    <property type="term" value="F:ATP binding"/>
    <property type="evidence" value="ECO:0007669"/>
    <property type="project" value="InterPro"/>
</dbReference>
<dbReference type="GO" id="GO:0007165">
    <property type="term" value="P:signal transduction"/>
    <property type="evidence" value="ECO:0007669"/>
    <property type="project" value="TreeGrafter"/>
</dbReference>
<name>A0A2B7XJQ0_9EURO</name>
<organism evidence="2 3">
    <name type="scientific">Helicocarpus griseus UAMH5409</name>
    <dbReference type="NCBI Taxonomy" id="1447875"/>
    <lineage>
        <taxon>Eukaryota</taxon>
        <taxon>Fungi</taxon>
        <taxon>Dikarya</taxon>
        <taxon>Ascomycota</taxon>
        <taxon>Pezizomycotina</taxon>
        <taxon>Eurotiomycetes</taxon>
        <taxon>Eurotiomycetidae</taxon>
        <taxon>Onygenales</taxon>
        <taxon>Ajellomycetaceae</taxon>
        <taxon>Helicocarpus</taxon>
    </lineage>
</organism>
<dbReference type="PANTHER" id="PTHR23257:SF841">
    <property type="entry name" value="SERINE_THREONINE-PROTEIN KINASE DDB_G0290621-RELATED"/>
    <property type="match status" value="1"/>
</dbReference>
<dbReference type="GO" id="GO:0005737">
    <property type="term" value="C:cytoplasm"/>
    <property type="evidence" value="ECO:0007669"/>
    <property type="project" value="TreeGrafter"/>
</dbReference>
<keyword evidence="2" id="KW-0418">Kinase</keyword>
<dbReference type="Pfam" id="PF00069">
    <property type="entry name" value="Pkinase"/>
    <property type="match status" value="1"/>
</dbReference>
<feature type="domain" description="Protein kinase" evidence="1">
    <location>
        <begin position="14"/>
        <end position="240"/>
    </location>
</feature>
<keyword evidence="2" id="KW-0723">Serine/threonine-protein kinase</keyword>
<protein>
    <submittedName>
        <fullName evidence="2">Serine/threonine protein kinase</fullName>
    </submittedName>
</protein>
<comment type="caution">
    <text evidence="2">The sequence shown here is derived from an EMBL/GenBank/DDBJ whole genome shotgun (WGS) entry which is preliminary data.</text>
</comment>
<proteinExistence type="predicted"/>
<accession>A0A2B7XJQ0</accession>
<sequence>MTIPWREALDKATRKDLWLAGLGCFSQVVRVGDTGLVVKKSEPHPVVGDLQPVEKLIYERLGHHQFILRYYGEYHANTETPNGVPGGLVFQYLPGGKLAASLPLSGYSEKRVGWAIQAAEAVQYIHSKSVIHSDLGSHNFLIREDRTLALADFGGSRIDDISQKVSYATRYQRPLPSNELDLMCTRKDDIFALGTVIYEITAGHQLYPDKQSGDIRQLLLCRKFPNLEAIVSSIRTVIRK</sequence>
<keyword evidence="2" id="KW-0808">Transferase</keyword>
<dbReference type="STRING" id="1447875.A0A2B7XJQ0"/>
<gene>
    <name evidence="2" type="ORF">AJ79_05862</name>
</gene>
<dbReference type="InterPro" id="IPR050167">
    <property type="entry name" value="Ser_Thr_protein_kinase"/>
</dbReference>
<dbReference type="PROSITE" id="PS50011">
    <property type="entry name" value="PROTEIN_KINASE_DOM"/>
    <property type="match status" value="1"/>
</dbReference>
<dbReference type="AlphaFoldDB" id="A0A2B7XJQ0"/>
<evidence type="ECO:0000313" key="3">
    <source>
        <dbReference type="Proteomes" id="UP000223968"/>
    </source>
</evidence>
<dbReference type="CDD" id="cd00180">
    <property type="entry name" value="PKc"/>
    <property type="match status" value="1"/>
</dbReference>
<dbReference type="Gene3D" id="1.10.510.10">
    <property type="entry name" value="Transferase(Phosphotransferase) domain 1"/>
    <property type="match status" value="1"/>
</dbReference>
<dbReference type="InterPro" id="IPR011009">
    <property type="entry name" value="Kinase-like_dom_sf"/>
</dbReference>
<dbReference type="OrthoDB" id="4169526at2759"/>
<keyword evidence="3" id="KW-1185">Reference proteome</keyword>
<dbReference type="EMBL" id="PDNB01000097">
    <property type="protein sequence ID" value="PGH08857.1"/>
    <property type="molecule type" value="Genomic_DNA"/>
</dbReference>
<evidence type="ECO:0000313" key="2">
    <source>
        <dbReference type="EMBL" id="PGH08857.1"/>
    </source>
</evidence>